<feature type="domain" description="Peptidase C1A papain C-terminal" evidence="3">
    <location>
        <begin position="162"/>
        <end position="388"/>
    </location>
</feature>
<dbReference type="PROSITE" id="PS00640">
    <property type="entry name" value="THIOL_PROTEASE_ASN"/>
    <property type="match status" value="1"/>
</dbReference>
<protein>
    <recommendedName>
        <fullName evidence="3">Peptidase C1A papain C-terminal domain-containing protein</fullName>
    </recommendedName>
</protein>
<comment type="similarity">
    <text evidence="1">Belongs to the peptidase C1 family.</text>
</comment>
<dbReference type="PROSITE" id="PS00639">
    <property type="entry name" value="THIOL_PROTEASE_HIS"/>
    <property type="match status" value="1"/>
</dbReference>
<proteinExistence type="inferred from homology"/>
<evidence type="ECO:0000313" key="4">
    <source>
        <dbReference type="EMBL" id="KAK8406729.1"/>
    </source>
</evidence>
<dbReference type="InterPro" id="IPR025661">
    <property type="entry name" value="Pept_asp_AS"/>
</dbReference>
<gene>
    <name evidence="4" type="ORF">O3P69_007356</name>
</gene>
<dbReference type="InterPro" id="IPR025660">
    <property type="entry name" value="Pept_his_AS"/>
</dbReference>
<evidence type="ECO:0000313" key="5">
    <source>
        <dbReference type="Proteomes" id="UP001487740"/>
    </source>
</evidence>
<organism evidence="4 5">
    <name type="scientific">Scylla paramamosain</name>
    <name type="common">Mud crab</name>
    <dbReference type="NCBI Taxonomy" id="85552"/>
    <lineage>
        <taxon>Eukaryota</taxon>
        <taxon>Metazoa</taxon>
        <taxon>Ecdysozoa</taxon>
        <taxon>Arthropoda</taxon>
        <taxon>Crustacea</taxon>
        <taxon>Multicrustacea</taxon>
        <taxon>Malacostraca</taxon>
        <taxon>Eumalacostraca</taxon>
        <taxon>Eucarida</taxon>
        <taxon>Decapoda</taxon>
        <taxon>Pleocyemata</taxon>
        <taxon>Brachyura</taxon>
        <taxon>Eubrachyura</taxon>
        <taxon>Portunoidea</taxon>
        <taxon>Portunidae</taxon>
        <taxon>Portuninae</taxon>
        <taxon>Scylla</taxon>
    </lineage>
</organism>
<dbReference type="AlphaFoldDB" id="A0AAW0V2Z9"/>
<dbReference type="EMBL" id="JARAKH010000002">
    <property type="protein sequence ID" value="KAK8406729.1"/>
    <property type="molecule type" value="Genomic_DNA"/>
</dbReference>
<keyword evidence="5" id="KW-1185">Reference proteome</keyword>
<dbReference type="SUPFAM" id="SSF54001">
    <property type="entry name" value="Cysteine proteinases"/>
    <property type="match status" value="1"/>
</dbReference>
<dbReference type="InterPro" id="IPR013128">
    <property type="entry name" value="Peptidase_C1A"/>
</dbReference>
<dbReference type="GO" id="GO:0008234">
    <property type="term" value="F:cysteine-type peptidase activity"/>
    <property type="evidence" value="ECO:0007669"/>
    <property type="project" value="InterPro"/>
</dbReference>
<dbReference type="Gene3D" id="3.90.70.10">
    <property type="entry name" value="Cysteine proteinases"/>
    <property type="match status" value="1"/>
</dbReference>
<dbReference type="PRINTS" id="PR00705">
    <property type="entry name" value="PAPAIN"/>
</dbReference>
<name>A0AAW0V2Z9_SCYPA</name>
<sequence>MDGTMTAPFPSTTTVSVTATTFASRKTKTMGKRIATMTAALTSARCAWGRFQTPTSPGERRDLCASTMARCWRLGSTLSTAMSACVKTGRLTCEEDQCLVDEELIRSVQQNSLRHGWTSANYSMFWGRKLKEGLALRTGTFLPQTMTYNMKPSLLRPVLHRIPMEFDARYKPEWEGLISGVRDQGWCGTSWAFSSLDVAQDREMILSGQSSITLSAQELLSCTFPRVDCKGGYVENAWGSLKKQGVMEETCYPYTSGFCENVPSCSRESNHCKKYKTQPVYRISSKVENIQWEILTEGPVQALMTVHRDLFLYKSGVYNCPQTDAQDITAMHSVRIVGWGVEYSSMYAPVKYWVVANSWGTTWGENGFFRIQRGTNTCGIESFVLAVRGRKDRMVKRSIKS</sequence>
<evidence type="ECO:0000256" key="1">
    <source>
        <dbReference type="ARBA" id="ARBA00008455"/>
    </source>
</evidence>
<dbReference type="SMART" id="SM00645">
    <property type="entry name" value="Pept_C1"/>
    <property type="match status" value="1"/>
</dbReference>
<dbReference type="Proteomes" id="UP001487740">
    <property type="component" value="Unassembled WGS sequence"/>
</dbReference>
<dbReference type="Pfam" id="PF00112">
    <property type="entry name" value="Peptidase_C1"/>
    <property type="match status" value="1"/>
</dbReference>
<accession>A0AAW0V2Z9</accession>
<dbReference type="GO" id="GO:0006508">
    <property type="term" value="P:proteolysis"/>
    <property type="evidence" value="ECO:0007669"/>
    <property type="project" value="InterPro"/>
</dbReference>
<evidence type="ECO:0000256" key="2">
    <source>
        <dbReference type="ARBA" id="ARBA00023157"/>
    </source>
</evidence>
<comment type="caution">
    <text evidence="4">The sequence shown here is derived from an EMBL/GenBank/DDBJ whole genome shotgun (WGS) entry which is preliminary data.</text>
</comment>
<evidence type="ECO:0000259" key="3">
    <source>
        <dbReference type="SMART" id="SM00645"/>
    </source>
</evidence>
<dbReference type="InterPro" id="IPR000668">
    <property type="entry name" value="Peptidase_C1A_C"/>
</dbReference>
<dbReference type="InterPro" id="IPR038765">
    <property type="entry name" value="Papain-like_cys_pep_sf"/>
</dbReference>
<dbReference type="PANTHER" id="PTHR12411">
    <property type="entry name" value="CYSTEINE PROTEASE FAMILY C1-RELATED"/>
    <property type="match status" value="1"/>
</dbReference>
<keyword evidence="2" id="KW-1015">Disulfide bond</keyword>
<reference evidence="4 5" key="1">
    <citation type="submission" date="2023-03" db="EMBL/GenBank/DDBJ databases">
        <title>High-quality genome of Scylla paramamosain provides insights in environmental adaptation.</title>
        <authorList>
            <person name="Zhang L."/>
        </authorList>
    </citation>
    <scope>NUCLEOTIDE SEQUENCE [LARGE SCALE GENOMIC DNA]</scope>
    <source>
        <strain evidence="4">LZ_2023a</strain>
        <tissue evidence="4">Muscle</tissue>
    </source>
</reference>